<dbReference type="InterPro" id="IPR013968">
    <property type="entry name" value="PKS_KR"/>
</dbReference>
<dbReference type="SUPFAM" id="SSF55048">
    <property type="entry name" value="Probable ACP-binding domain of malonyl-CoA ACP transacylase"/>
    <property type="match status" value="1"/>
</dbReference>
<proteinExistence type="predicted"/>
<keyword evidence="3" id="KW-0489">Methyltransferase</keyword>
<dbReference type="InterPro" id="IPR018201">
    <property type="entry name" value="Ketoacyl_synth_AS"/>
</dbReference>
<dbReference type="InterPro" id="IPR020806">
    <property type="entry name" value="PKS_PP-bd"/>
</dbReference>
<keyword evidence="4" id="KW-0808">Transferase</keyword>
<evidence type="ECO:0000256" key="1">
    <source>
        <dbReference type="ARBA" id="ARBA00022450"/>
    </source>
</evidence>
<dbReference type="GO" id="GO:0032259">
    <property type="term" value="P:methylation"/>
    <property type="evidence" value="ECO:0007669"/>
    <property type="project" value="UniProtKB-KW"/>
</dbReference>
<dbReference type="Pfam" id="PF00698">
    <property type="entry name" value="Acyl_transf_1"/>
    <property type="match status" value="1"/>
</dbReference>
<evidence type="ECO:0000259" key="10">
    <source>
        <dbReference type="PROSITE" id="PS52019"/>
    </source>
</evidence>
<dbReference type="Gene3D" id="3.40.47.10">
    <property type="match status" value="1"/>
</dbReference>
<dbReference type="InterPro" id="IPR014031">
    <property type="entry name" value="Ketoacyl_synth_C"/>
</dbReference>
<organism evidence="11 12">
    <name type="scientific">Aspergillus tubingensis</name>
    <dbReference type="NCBI Taxonomy" id="5068"/>
    <lineage>
        <taxon>Eukaryota</taxon>
        <taxon>Fungi</taxon>
        <taxon>Dikarya</taxon>
        <taxon>Ascomycota</taxon>
        <taxon>Pezizomycotina</taxon>
        <taxon>Eurotiomycetes</taxon>
        <taxon>Eurotiomycetidae</taxon>
        <taxon>Eurotiales</taxon>
        <taxon>Aspergillaceae</taxon>
        <taxon>Aspergillus</taxon>
        <taxon>Aspergillus subgen. Circumdati</taxon>
    </lineage>
</organism>
<protein>
    <submittedName>
        <fullName evidence="11">Type I Iterative Polyketide synthase (PKS)</fullName>
    </submittedName>
</protein>
<dbReference type="InterPro" id="IPR050091">
    <property type="entry name" value="PKS_NRPS_Biosynth_Enz"/>
</dbReference>
<dbReference type="InterPro" id="IPR036736">
    <property type="entry name" value="ACP-like_sf"/>
</dbReference>
<sequence length="2591" mass="282560">MSPSGNEPIAIVGMGCRFPGEASTPSKLWNLLSNPRDVARDIPNTRFNLDRFYHPTGSHHGTTNIRQAYLLTEDVREFDAKFFSIPPGEAEAIDPQQRLLLEVAYEALESSGHTIAQLSNTNTGVFVGLMSQDYFALNGQDVNAVPTYAASGTAASNASSRLSYFFNWHGPSMTIDTACSSSLVAVNEAVQALRNGTSRVALACGTNLCLSAFTFITLSKLSMLSPTSRCHMWDVDADGYARGEGVACVVLKTLRDAIADGDQIEAVIREVGVNHDGRTKGLTMPSATAQAALIRDTYARAGLDPTKEEDRCQYFEAHGTGTKAGDPQEAEALMRAFFPESDTKGELFVGSIKTVIGHTEGTAGLAGLMKACLALRHATIPPNLLFNKLNPDLEPFTSHLHVPTASHSWPKLPYGLPRRASVNSFGFGGTNAHCILETYCGPPFTDPAPAPEGALPTPCCIPTVFSAASDLSLKDLLHATLAYLDNNTEVNICQLAYHLASKRSALPRKLALSAASIDDLRGKIKATLETSSKEDTNIPSITNLPGTASLLGVFTGQGAQWQGMGSQLISSIPLARLTVEKLDLSLSSLPSYHRPSWTILDVLTDGTMSIGEASLSQPLCTAVQIIMVDLLQAAGVKFRAVVGHSSGEIAAAYAAGFITAWDAIRVAYYRGFYAKMAAGNTGEKGAMLAAGTTYEDASELCQLDDFNGRICVAAHNSPTSVTLSGDLDAITQAQAVLEEEEKFARVLKVDTAYHSAHMLKCAAPYLAALKNCSIQVQQPELSAPLWFSSVRKDQVISSLEGLDGQYWVDNMVQPVLFYPAVEASLSYEAVEHAINCGVEVGPHPALQGPVKDSIFAAVNQEIPYTGTLSRGKSSTVAFSEALGFLWGLFGPTVVKLGAFQQTNFPDTPTGMIRGLPTYQWTHDRGYFAESRLIKTFHSHPVPFHDLLGIQTADGATEEWRWRNILKMNELQWLSGHSLQGQVVFPATAYICLAMEAALQLAQGRPVQSIDLFDLEIRKAIAIHDSTGTELLTSMTKVSTVDTDSSIITADFAAYSTISKDAANLALNCCGRVRLLLGEGEDSWPHFSPRSPPLGKLTAVDVETFYKILRDDFGFGYEGPFRALTNVSRKAGFATGTIRCEGFGDSETPLLFHPGMLDSALQGLNAAHSAPGDGRLWAIVAPTFCRRISIIPGYCGRNMTDNVEIDCTITDPRDTHVTGDVEVFSEGFKEKIIEVEGLTFSPFAGATVEDDRYLFQESFLCLNKPNADVIFGDREATPEESRKALDAERAAFYYLKTFHLLVSPEERETLPWYRQALLKNAERLFHIVNDGRHPFAPRSWLNDTRDDIFNMMNSYPPTDADFNLTKAVGEHLLQPSVLNGETSILQYMTKDNYLEQYYVDAIGFQLLNFLIAGVMDQLCLKSPRMNFLEVGAGTGGATKAILEKIGNSYASYTYTDISSAFFGHAADNFQSHVGKMIFKTLDITKDPAAQDFKPQSYDVVVASNVLHATDSLKNALEHTRKLLRPGGYLVMVEIIRNDVMRHGLVMGGLPGWWIGENDGRYGGPSITLGEWDTILRETGFTGIETNSPMRDPVGVPGSIIVSRAQNDLISRLSRPLSSKFNTAIDKAPLLVVGGSSPFVSPFRDQLCLSLRPQFTDIIKVDLAADLPPLPENFHVLSLTECDTNLFEDMKESVFSNLKLVLASALSVLWLLRERRSNNPHAGTTLGLFRTLFYEVPGTLLQTLDIEAVDMNDCSIIATSMCQLRLQSDLARRGQTDELLWEFEPELVLKNHQLHVPRVRPHAEQNNRYNASKRAISQIMDVNTTPLVLDFVDGSYVVREQHLMETDLIDHVTIAVSCSFLSSIKTPFGYVFVGLGEDVETGEKTLYFSSRNESIIKVPKSWTKSIGEVEVDGQFMSYVIADLTVQWVLHMLPPTGTVLAFEPDPVAASLLSQQLGRLGRKALFLTCSPEMSGRNWVYLHPNSTKRTITALLPSDITLYIDASGAEDSSFQSLGSKIENSLSSVCHKVSMSSLTASEASRLPHDAPRAITDLLCRVASFASSLLSAQATPEGAPLDILPLSRVVADFVKPNPSSLVYWREIQYVPVSVQPVLQRGDLFRPDRTYWLAGLAGDTGRSLVDFMVAHNARNVVLSSRNPIVDEDWVQWHKTRGATVKYFAGDITSFESMRQIRDTIKDSMPPIGGVANGAMVLRDSSFMNMSFDDFQAVLGPKVQGTVNLDRLFSNPKQPLDWFIGFSSIAATVGNPGQSAYTAGNCFIKSLVDRRRKHGLAGSVIDITRLVGLGFIERESHGRLTKEHQERLTTRSGTIAMSENDLHQLFAEAILSGRPSLGRNPEIITGLSPITVEQSKDAYWKTNARLSLLIREVGQGETQGGEKGNAVPLRLLLEAATTIQDAAKVLSGAFKGKLQALKFLSDFDSLYDTTPLVDMGVDSLVAVEVRSWFLKELAVDVPVMKILGGASIVDLVEVVVQKLPQELLSRLDPEGHQCEDSNDDAPATPLNKDSTNEVAPDSNEPISALSAVDSDANGVNSTHETHLGGTTNNSGTNSALIIEDTLDHKDINGTVSITIRTQEVV</sequence>
<feature type="compositionally biased region" description="Polar residues" evidence="7">
    <location>
        <begin position="2543"/>
        <end position="2562"/>
    </location>
</feature>
<evidence type="ECO:0000313" key="12">
    <source>
        <dbReference type="Proteomes" id="UP001144157"/>
    </source>
</evidence>
<reference evidence="11" key="1">
    <citation type="submission" date="2022-07" db="EMBL/GenBank/DDBJ databases">
        <title>Taxonomy of Aspergillus series Nigri: significant species reduction supported by multi-species coalescent approaches.</title>
        <authorList>
            <person name="Bian C."/>
            <person name="Kusuya Y."/>
            <person name="Sklenar F."/>
            <person name="D'hooge E."/>
            <person name="Yaguchi T."/>
            <person name="Takahashi H."/>
            <person name="Hubka V."/>
        </authorList>
    </citation>
    <scope>NUCLEOTIDE SEQUENCE</scope>
    <source>
        <strain evidence="11">IFM 56815</strain>
    </source>
</reference>
<dbReference type="InterPro" id="IPR049552">
    <property type="entry name" value="PKS_DH_N"/>
</dbReference>
<dbReference type="CDD" id="cd02440">
    <property type="entry name" value="AdoMet_MTases"/>
    <property type="match status" value="1"/>
</dbReference>
<feature type="domain" description="Carrier" evidence="8">
    <location>
        <begin position="2403"/>
        <end position="2489"/>
    </location>
</feature>
<feature type="active site" description="Proton acceptor; for dehydratase activity" evidence="6">
    <location>
        <position position="976"/>
    </location>
</feature>
<dbReference type="InterPro" id="IPR042104">
    <property type="entry name" value="PKS_dehydratase_sf"/>
</dbReference>
<dbReference type="InterPro" id="IPR029063">
    <property type="entry name" value="SAM-dependent_MTases_sf"/>
</dbReference>
<dbReference type="Pfam" id="PF21089">
    <property type="entry name" value="PKS_DH_N"/>
    <property type="match status" value="1"/>
</dbReference>
<dbReference type="Pfam" id="PF00109">
    <property type="entry name" value="ketoacyl-synt"/>
    <property type="match status" value="1"/>
</dbReference>
<evidence type="ECO:0000259" key="8">
    <source>
        <dbReference type="PROSITE" id="PS50075"/>
    </source>
</evidence>
<dbReference type="Gene3D" id="3.40.50.720">
    <property type="entry name" value="NAD(P)-binding Rossmann-like Domain"/>
    <property type="match status" value="1"/>
</dbReference>
<evidence type="ECO:0000256" key="2">
    <source>
        <dbReference type="ARBA" id="ARBA00022553"/>
    </source>
</evidence>
<dbReference type="InterPro" id="IPR036291">
    <property type="entry name" value="NAD(P)-bd_dom_sf"/>
</dbReference>
<dbReference type="Pfam" id="PF08659">
    <property type="entry name" value="KR"/>
    <property type="match status" value="1"/>
</dbReference>
<evidence type="ECO:0000256" key="4">
    <source>
        <dbReference type="ARBA" id="ARBA00022679"/>
    </source>
</evidence>
<dbReference type="InterPro" id="IPR020807">
    <property type="entry name" value="PKS_DH"/>
</dbReference>
<dbReference type="PROSITE" id="PS00606">
    <property type="entry name" value="KS3_1"/>
    <property type="match status" value="1"/>
</dbReference>
<dbReference type="PANTHER" id="PTHR43775">
    <property type="entry name" value="FATTY ACID SYNTHASE"/>
    <property type="match status" value="1"/>
</dbReference>
<evidence type="ECO:0000256" key="6">
    <source>
        <dbReference type="PROSITE-ProRule" id="PRU01363"/>
    </source>
</evidence>
<feature type="region of interest" description="Disordered" evidence="7">
    <location>
        <begin position="2498"/>
        <end position="2562"/>
    </location>
</feature>
<dbReference type="InterPro" id="IPR057326">
    <property type="entry name" value="KR_dom"/>
</dbReference>
<dbReference type="CDD" id="cd00833">
    <property type="entry name" value="PKS"/>
    <property type="match status" value="1"/>
</dbReference>
<gene>
    <name evidence="11" type="ORF">AtubIFM56815_001379</name>
</gene>
<dbReference type="GO" id="GO:0004312">
    <property type="term" value="F:fatty acid synthase activity"/>
    <property type="evidence" value="ECO:0007669"/>
    <property type="project" value="TreeGrafter"/>
</dbReference>
<keyword evidence="1" id="KW-0596">Phosphopantetheine</keyword>
<dbReference type="Pfam" id="PF16197">
    <property type="entry name" value="KAsynt_C_assoc"/>
    <property type="match status" value="1"/>
</dbReference>
<dbReference type="InterPro" id="IPR016035">
    <property type="entry name" value="Acyl_Trfase/lysoPLipase"/>
</dbReference>
<dbReference type="InterPro" id="IPR016036">
    <property type="entry name" value="Malonyl_transacylase_ACP-bd"/>
</dbReference>
<dbReference type="Gene3D" id="3.10.129.110">
    <property type="entry name" value="Polyketide synthase dehydratase"/>
    <property type="match status" value="1"/>
</dbReference>
<evidence type="ECO:0000259" key="9">
    <source>
        <dbReference type="PROSITE" id="PS52004"/>
    </source>
</evidence>
<dbReference type="EMBL" id="BRPE01000001">
    <property type="protein sequence ID" value="GLA80555.1"/>
    <property type="molecule type" value="Genomic_DNA"/>
</dbReference>
<feature type="domain" description="Ketosynthase family 3 (KS3)" evidence="9">
    <location>
        <begin position="6"/>
        <end position="438"/>
    </location>
</feature>
<dbReference type="InterPro" id="IPR009081">
    <property type="entry name" value="PP-bd_ACP"/>
</dbReference>
<feature type="region of interest" description="N-terminal hotdog fold" evidence="6">
    <location>
        <begin position="944"/>
        <end position="1079"/>
    </location>
</feature>
<dbReference type="InterPro" id="IPR001227">
    <property type="entry name" value="Ac_transferase_dom_sf"/>
</dbReference>
<evidence type="ECO:0000256" key="3">
    <source>
        <dbReference type="ARBA" id="ARBA00022603"/>
    </source>
</evidence>
<dbReference type="SMART" id="SM00822">
    <property type="entry name" value="PKS_KR"/>
    <property type="match status" value="1"/>
</dbReference>
<dbReference type="SMART" id="SM00826">
    <property type="entry name" value="PKS_DH"/>
    <property type="match status" value="1"/>
</dbReference>
<dbReference type="PROSITE" id="PS00012">
    <property type="entry name" value="PHOSPHOPANTETHEINE"/>
    <property type="match status" value="1"/>
</dbReference>
<dbReference type="GO" id="GO:0004315">
    <property type="term" value="F:3-oxoacyl-[acyl-carrier-protein] synthase activity"/>
    <property type="evidence" value="ECO:0007669"/>
    <property type="project" value="InterPro"/>
</dbReference>
<dbReference type="SUPFAM" id="SSF47336">
    <property type="entry name" value="ACP-like"/>
    <property type="match status" value="1"/>
</dbReference>
<dbReference type="Pfam" id="PF14765">
    <property type="entry name" value="PS-DH"/>
    <property type="match status" value="1"/>
</dbReference>
<dbReference type="InterPro" id="IPR013217">
    <property type="entry name" value="Methyltransf_12"/>
</dbReference>
<evidence type="ECO:0000256" key="5">
    <source>
        <dbReference type="ARBA" id="ARBA00023268"/>
    </source>
</evidence>
<feature type="region of interest" description="C-terminal hotdog fold" evidence="6">
    <location>
        <begin position="1096"/>
        <end position="1248"/>
    </location>
</feature>
<dbReference type="SUPFAM" id="SSF53901">
    <property type="entry name" value="Thiolase-like"/>
    <property type="match status" value="1"/>
</dbReference>
<dbReference type="SMART" id="SM00825">
    <property type="entry name" value="PKS_KS"/>
    <property type="match status" value="1"/>
</dbReference>
<feature type="domain" description="PKS/mFAS DH" evidence="10">
    <location>
        <begin position="944"/>
        <end position="1248"/>
    </location>
</feature>
<dbReference type="GO" id="GO:0044550">
    <property type="term" value="P:secondary metabolite biosynthetic process"/>
    <property type="evidence" value="ECO:0007669"/>
    <property type="project" value="UniProtKB-ARBA"/>
</dbReference>
<dbReference type="GO" id="GO:0006633">
    <property type="term" value="P:fatty acid biosynthetic process"/>
    <property type="evidence" value="ECO:0007669"/>
    <property type="project" value="InterPro"/>
</dbReference>
<dbReference type="InterPro" id="IPR014043">
    <property type="entry name" value="Acyl_transferase_dom"/>
</dbReference>
<dbReference type="Proteomes" id="UP001144157">
    <property type="component" value="Unassembled WGS sequence"/>
</dbReference>
<dbReference type="SUPFAM" id="SSF53335">
    <property type="entry name" value="S-adenosyl-L-methionine-dependent methyltransferases"/>
    <property type="match status" value="1"/>
</dbReference>
<feature type="active site" description="Proton donor; for dehydratase activity" evidence="6">
    <location>
        <position position="1157"/>
    </location>
</feature>
<dbReference type="InterPro" id="IPR020841">
    <property type="entry name" value="PKS_Beta-ketoAc_synthase_dom"/>
</dbReference>
<dbReference type="SUPFAM" id="SSF52151">
    <property type="entry name" value="FabD/lysophospholipase-like"/>
    <property type="match status" value="1"/>
</dbReference>
<evidence type="ECO:0000256" key="7">
    <source>
        <dbReference type="SAM" id="MobiDB-lite"/>
    </source>
</evidence>
<dbReference type="Pfam" id="PF08242">
    <property type="entry name" value="Methyltransf_12"/>
    <property type="match status" value="1"/>
</dbReference>
<dbReference type="PROSITE" id="PS52004">
    <property type="entry name" value="KS3_2"/>
    <property type="match status" value="1"/>
</dbReference>
<dbReference type="SMART" id="SM00827">
    <property type="entry name" value="PKS_AT"/>
    <property type="match status" value="1"/>
</dbReference>
<dbReference type="PROSITE" id="PS50075">
    <property type="entry name" value="CARRIER"/>
    <property type="match status" value="1"/>
</dbReference>
<dbReference type="GO" id="GO:0008168">
    <property type="term" value="F:methyltransferase activity"/>
    <property type="evidence" value="ECO:0007669"/>
    <property type="project" value="UniProtKB-KW"/>
</dbReference>
<evidence type="ECO:0000313" key="11">
    <source>
        <dbReference type="EMBL" id="GLA80555.1"/>
    </source>
</evidence>
<keyword evidence="5" id="KW-0511">Multifunctional enzyme</keyword>
<dbReference type="InterPro" id="IPR049900">
    <property type="entry name" value="PKS_mFAS_DH"/>
</dbReference>
<dbReference type="Gene3D" id="3.40.366.10">
    <property type="entry name" value="Malonyl-Coenzyme A Acyl Carrier Protein, domain 2"/>
    <property type="match status" value="1"/>
</dbReference>
<dbReference type="Pfam" id="PF02801">
    <property type="entry name" value="Ketoacyl-synt_C"/>
    <property type="match status" value="1"/>
</dbReference>
<dbReference type="InterPro" id="IPR016039">
    <property type="entry name" value="Thiolase-like"/>
</dbReference>
<dbReference type="Gene3D" id="3.40.50.150">
    <property type="entry name" value="Vaccinia Virus protein VP39"/>
    <property type="match status" value="1"/>
</dbReference>
<dbReference type="InterPro" id="IPR049551">
    <property type="entry name" value="PKS_DH_C"/>
</dbReference>
<dbReference type="Gene3D" id="1.10.1200.10">
    <property type="entry name" value="ACP-like"/>
    <property type="match status" value="1"/>
</dbReference>
<comment type="caution">
    <text evidence="11">The sequence shown here is derived from an EMBL/GenBank/DDBJ whole genome shotgun (WGS) entry which is preliminary data.</text>
</comment>
<dbReference type="FunFam" id="3.40.47.10:FF:000019">
    <property type="entry name" value="Polyketide synthase type I"/>
    <property type="match status" value="1"/>
</dbReference>
<accession>A0A9W6AJC2</accession>
<name>A0A9W6AJC2_ASPTU</name>
<dbReference type="InterPro" id="IPR014030">
    <property type="entry name" value="Ketoacyl_synth_N"/>
</dbReference>
<keyword evidence="2" id="KW-0597">Phosphoprotein</keyword>
<dbReference type="InterPro" id="IPR032821">
    <property type="entry name" value="PKS_assoc"/>
</dbReference>
<dbReference type="Pfam" id="PF00550">
    <property type="entry name" value="PP-binding"/>
    <property type="match status" value="1"/>
</dbReference>
<dbReference type="SMART" id="SM00823">
    <property type="entry name" value="PKS_PP"/>
    <property type="match status" value="1"/>
</dbReference>
<dbReference type="GO" id="GO:0031177">
    <property type="term" value="F:phosphopantetheine binding"/>
    <property type="evidence" value="ECO:0007669"/>
    <property type="project" value="InterPro"/>
</dbReference>
<dbReference type="InterPro" id="IPR006162">
    <property type="entry name" value="Ppantetheine_attach_site"/>
</dbReference>
<dbReference type="PROSITE" id="PS52019">
    <property type="entry name" value="PKS_MFAS_DH"/>
    <property type="match status" value="1"/>
</dbReference>
<dbReference type="PANTHER" id="PTHR43775:SF20">
    <property type="entry name" value="HYBRID PKS-NRPS SYNTHETASE APDA"/>
    <property type="match status" value="1"/>
</dbReference>
<dbReference type="SUPFAM" id="SSF51735">
    <property type="entry name" value="NAD(P)-binding Rossmann-fold domains"/>
    <property type="match status" value="1"/>
</dbReference>